<evidence type="ECO:0000256" key="1">
    <source>
        <dbReference type="SAM" id="MobiDB-lite"/>
    </source>
</evidence>
<keyword evidence="2" id="KW-1133">Transmembrane helix</keyword>
<name>A0A3N4Z9F4_9MICO</name>
<evidence type="ECO:0000313" key="4">
    <source>
        <dbReference type="Proteomes" id="UP000280726"/>
    </source>
</evidence>
<feature type="transmembrane region" description="Helical" evidence="2">
    <location>
        <begin position="357"/>
        <end position="379"/>
    </location>
</feature>
<dbReference type="PANTHER" id="PTHR41771">
    <property type="entry name" value="MEMBRANE PROTEIN-RELATED"/>
    <property type="match status" value="1"/>
</dbReference>
<dbReference type="Pfam" id="PF07907">
    <property type="entry name" value="YibE_F"/>
    <property type="match status" value="1"/>
</dbReference>
<dbReference type="EMBL" id="RKRA01000001">
    <property type="protein sequence ID" value="RPF28763.1"/>
    <property type="molecule type" value="Genomic_DNA"/>
</dbReference>
<proteinExistence type="predicted"/>
<comment type="caution">
    <text evidence="3">The sequence shown here is derived from an EMBL/GenBank/DDBJ whole genome shotgun (WGS) entry which is preliminary data.</text>
</comment>
<feature type="transmembrane region" description="Helical" evidence="2">
    <location>
        <begin position="21"/>
        <end position="42"/>
    </location>
</feature>
<dbReference type="InterPro" id="IPR012507">
    <property type="entry name" value="YibE_F"/>
</dbReference>
<dbReference type="AlphaFoldDB" id="A0A3N4Z9F4"/>
<feature type="transmembrane region" description="Helical" evidence="2">
    <location>
        <begin position="136"/>
        <end position="153"/>
    </location>
</feature>
<feature type="transmembrane region" description="Helical" evidence="2">
    <location>
        <begin position="215"/>
        <end position="233"/>
    </location>
</feature>
<dbReference type="Proteomes" id="UP000280726">
    <property type="component" value="Unassembled WGS sequence"/>
</dbReference>
<keyword evidence="2" id="KW-0472">Membrane</keyword>
<feature type="region of interest" description="Disordered" evidence="1">
    <location>
        <begin position="385"/>
        <end position="408"/>
    </location>
</feature>
<sequence length="408" mass="42056">MSHHHSGELPLNPSEARRVRAILAALVLPLLVATVVGLLALWPRGETPIGSVPLAGTGMTIEAGEVVEILGPDGDGGQVRVELSTGSGAGQVVPVQVPPEIMANGMDVGDGLRLMFSPDAMGTGSPYVFWDFERSSPVWILVAIYAAVVLAVARWRGLAAMAGLGTSLAVILLFVLPALMLGSPPLLVALVGSGAMLFLSLYLAHGVSIRTTTALLGTFVGLAVTATLGVWGTGSANLTGAGSDQSLILASQFPNLSLADLLLCGIVIAGLGALNDVTITQASAVWELHAANPSLPRRRLFAQGMRIGRDHIASTVYTLAFAYVGTALPVLMVASLMDRAVLDTFMAGEIAEEIVRTLVSSVGLVLAIPVTTAIAALLVSRAPARDRGGHDVIGPVRPSSAPPVTMAR</sequence>
<evidence type="ECO:0000256" key="2">
    <source>
        <dbReference type="SAM" id="Phobius"/>
    </source>
</evidence>
<gene>
    <name evidence="3" type="ORF">EDD32_3308</name>
</gene>
<evidence type="ECO:0000313" key="3">
    <source>
        <dbReference type="EMBL" id="RPF28763.1"/>
    </source>
</evidence>
<feature type="transmembrane region" description="Helical" evidence="2">
    <location>
        <begin position="186"/>
        <end position="203"/>
    </location>
</feature>
<feature type="transmembrane region" description="Helical" evidence="2">
    <location>
        <begin position="160"/>
        <end position="180"/>
    </location>
</feature>
<reference evidence="3 4" key="1">
    <citation type="submission" date="2018-11" db="EMBL/GenBank/DDBJ databases">
        <title>Sequencing the genomes of 1000 actinobacteria strains.</title>
        <authorList>
            <person name="Klenk H.-P."/>
        </authorList>
    </citation>
    <scope>NUCLEOTIDE SEQUENCE [LARGE SCALE GENOMIC DNA]</scope>
    <source>
        <strain evidence="3 4">DSM 14418</strain>
    </source>
</reference>
<accession>A0A3N4Z9F4</accession>
<organism evidence="3 4">
    <name type="scientific">Georgenia muralis</name>
    <dbReference type="NCBI Taxonomy" id="154117"/>
    <lineage>
        <taxon>Bacteria</taxon>
        <taxon>Bacillati</taxon>
        <taxon>Actinomycetota</taxon>
        <taxon>Actinomycetes</taxon>
        <taxon>Micrococcales</taxon>
        <taxon>Bogoriellaceae</taxon>
        <taxon>Georgenia</taxon>
    </lineage>
</organism>
<protein>
    <submittedName>
        <fullName evidence="3">Putative membrane protein</fullName>
    </submittedName>
</protein>
<keyword evidence="4" id="KW-1185">Reference proteome</keyword>
<dbReference type="RefSeq" id="WP_246006187.1">
    <property type="nucleotide sequence ID" value="NZ_RKRA01000001.1"/>
</dbReference>
<feature type="transmembrane region" description="Helical" evidence="2">
    <location>
        <begin position="253"/>
        <end position="274"/>
    </location>
</feature>
<keyword evidence="2" id="KW-0812">Transmembrane</keyword>
<feature type="transmembrane region" description="Helical" evidence="2">
    <location>
        <begin position="315"/>
        <end position="337"/>
    </location>
</feature>
<dbReference type="PANTHER" id="PTHR41771:SF1">
    <property type="entry name" value="MEMBRANE PROTEIN"/>
    <property type="match status" value="1"/>
</dbReference>